<dbReference type="EMBL" id="CAFBMB010000169">
    <property type="protein sequence ID" value="CAB4910678.1"/>
    <property type="molecule type" value="Genomic_DNA"/>
</dbReference>
<feature type="transmembrane region" description="Helical" evidence="1">
    <location>
        <begin position="224"/>
        <end position="243"/>
    </location>
</feature>
<evidence type="ECO:0000256" key="1">
    <source>
        <dbReference type="SAM" id="Phobius"/>
    </source>
</evidence>
<dbReference type="Pfam" id="PF14023">
    <property type="entry name" value="Bestrophin-like"/>
    <property type="match status" value="1"/>
</dbReference>
<organism evidence="2">
    <name type="scientific">freshwater metagenome</name>
    <dbReference type="NCBI Taxonomy" id="449393"/>
    <lineage>
        <taxon>unclassified sequences</taxon>
        <taxon>metagenomes</taxon>
        <taxon>ecological metagenomes</taxon>
    </lineage>
</organism>
<dbReference type="InterPro" id="IPR025333">
    <property type="entry name" value="DUF4239"/>
</dbReference>
<keyword evidence="1" id="KW-0472">Membrane</keyword>
<keyword evidence="1" id="KW-0812">Transmembrane</keyword>
<proteinExistence type="predicted"/>
<sequence>MVESLTPMQAFLLWPLWAQILVVVVPLTAATIVLTRVARRLPLSDRGDDNVATAIIRFAGAAFVFLGAFAIVTAWQSSNATPADIQKEFSSVTSLAQDTRAIDAPQAQALRDRLQSYAKEVRSMELANTPRIEVSLAAEDMVYQISDAAYVLAQTEYLSSDEVSSVYKDFDTFKQARNSRLAHSSELVPDAIMWVLLAMGTVMIVVIGLFPSGPRAIYKWMQSIGGLIVVVLVLGAVLVIQSGEASQAAYLRPIDVFVATYLDF</sequence>
<accession>A0A6J7GV82</accession>
<protein>
    <submittedName>
        <fullName evidence="2">Unannotated protein</fullName>
    </submittedName>
</protein>
<feature type="transmembrane region" description="Helical" evidence="1">
    <location>
        <begin position="55"/>
        <end position="75"/>
    </location>
</feature>
<evidence type="ECO:0000313" key="2">
    <source>
        <dbReference type="EMBL" id="CAB4910678.1"/>
    </source>
</evidence>
<name>A0A6J7GV82_9ZZZZ</name>
<gene>
    <name evidence="2" type="ORF">UFOPK3516_01482</name>
</gene>
<feature type="transmembrane region" description="Helical" evidence="1">
    <location>
        <begin position="191"/>
        <end position="212"/>
    </location>
</feature>
<feature type="transmembrane region" description="Helical" evidence="1">
    <location>
        <begin position="12"/>
        <end position="34"/>
    </location>
</feature>
<reference evidence="2" key="1">
    <citation type="submission" date="2020-05" db="EMBL/GenBank/DDBJ databases">
        <authorList>
            <person name="Chiriac C."/>
            <person name="Salcher M."/>
            <person name="Ghai R."/>
            <person name="Kavagutti S V."/>
        </authorList>
    </citation>
    <scope>NUCLEOTIDE SEQUENCE</scope>
</reference>
<keyword evidence="1" id="KW-1133">Transmembrane helix</keyword>
<dbReference type="AlphaFoldDB" id="A0A6J7GV82"/>